<dbReference type="PANTHER" id="PTHR23517:SF15">
    <property type="entry name" value="PROTON-DEPENDENT OLIGOPEPTIDE FAMILY TRANSPORT PROTEIN"/>
    <property type="match status" value="1"/>
</dbReference>
<dbReference type="InterPro" id="IPR050171">
    <property type="entry name" value="MFS_Transporters"/>
</dbReference>
<keyword evidence="4 7" id="KW-0812">Transmembrane</keyword>
<evidence type="ECO:0000256" key="5">
    <source>
        <dbReference type="ARBA" id="ARBA00022989"/>
    </source>
</evidence>
<feature type="transmembrane region" description="Helical" evidence="7">
    <location>
        <begin position="401"/>
        <end position="421"/>
    </location>
</feature>
<dbReference type="InterPro" id="IPR011701">
    <property type="entry name" value="MFS"/>
</dbReference>
<dbReference type="OrthoDB" id="9772725at2"/>
<name>A0A4Q6XX79_9SPHN</name>
<dbReference type="RefSeq" id="WP_130159769.1">
    <property type="nucleotide sequence ID" value="NZ_SGIS01000038.1"/>
</dbReference>
<evidence type="ECO:0000256" key="6">
    <source>
        <dbReference type="ARBA" id="ARBA00023136"/>
    </source>
</evidence>
<dbReference type="GO" id="GO:0005886">
    <property type="term" value="C:plasma membrane"/>
    <property type="evidence" value="ECO:0007669"/>
    <property type="project" value="UniProtKB-SubCell"/>
</dbReference>
<keyword evidence="6 7" id="KW-0472">Membrane</keyword>
<evidence type="ECO:0000256" key="7">
    <source>
        <dbReference type="SAM" id="Phobius"/>
    </source>
</evidence>
<evidence type="ECO:0000256" key="1">
    <source>
        <dbReference type="ARBA" id="ARBA00004651"/>
    </source>
</evidence>
<dbReference type="Proteomes" id="UP000292085">
    <property type="component" value="Unassembled WGS sequence"/>
</dbReference>
<evidence type="ECO:0000313" key="9">
    <source>
        <dbReference type="Proteomes" id="UP000292085"/>
    </source>
</evidence>
<evidence type="ECO:0000256" key="4">
    <source>
        <dbReference type="ARBA" id="ARBA00022692"/>
    </source>
</evidence>
<keyword evidence="2" id="KW-0813">Transport</keyword>
<keyword evidence="3" id="KW-1003">Cell membrane</keyword>
<feature type="transmembrane region" description="Helical" evidence="7">
    <location>
        <begin position="311"/>
        <end position="336"/>
    </location>
</feature>
<dbReference type="InterPro" id="IPR036259">
    <property type="entry name" value="MFS_trans_sf"/>
</dbReference>
<reference evidence="8 9" key="1">
    <citation type="submission" date="2019-02" db="EMBL/GenBank/DDBJ databases">
        <authorList>
            <person name="Li Y."/>
        </authorList>
    </citation>
    <scope>NUCLEOTIDE SEQUENCE [LARGE SCALE GENOMIC DNA]</scope>
    <source>
        <strain evidence="8 9">3-7</strain>
    </source>
</reference>
<proteinExistence type="predicted"/>
<dbReference type="AlphaFoldDB" id="A0A4Q6XX79"/>
<evidence type="ECO:0000313" key="8">
    <source>
        <dbReference type="EMBL" id="RZF61096.1"/>
    </source>
</evidence>
<organism evidence="8 9">
    <name type="scientific">Sphingomonas populi</name>
    <dbReference type="NCBI Taxonomy" id="2484750"/>
    <lineage>
        <taxon>Bacteria</taxon>
        <taxon>Pseudomonadati</taxon>
        <taxon>Pseudomonadota</taxon>
        <taxon>Alphaproteobacteria</taxon>
        <taxon>Sphingomonadales</taxon>
        <taxon>Sphingomonadaceae</taxon>
        <taxon>Sphingomonas</taxon>
    </lineage>
</organism>
<feature type="transmembrane region" description="Helical" evidence="7">
    <location>
        <begin position="233"/>
        <end position="252"/>
    </location>
</feature>
<dbReference type="Pfam" id="PF07690">
    <property type="entry name" value="MFS_1"/>
    <property type="match status" value="1"/>
</dbReference>
<dbReference type="EMBL" id="SGIS01000038">
    <property type="protein sequence ID" value="RZF61096.1"/>
    <property type="molecule type" value="Genomic_DNA"/>
</dbReference>
<gene>
    <name evidence="8" type="ORF">EWE75_19430</name>
</gene>
<dbReference type="PRINTS" id="PR01035">
    <property type="entry name" value="TCRTETA"/>
</dbReference>
<dbReference type="GO" id="GO:0022857">
    <property type="term" value="F:transmembrane transporter activity"/>
    <property type="evidence" value="ECO:0007669"/>
    <property type="project" value="InterPro"/>
</dbReference>
<keyword evidence="5 7" id="KW-1133">Transmembrane helix</keyword>
<feature type="transmembrane region" description="Helical" evidence="7">
    <location>
        <begin position="107"/>
        <end position="127"/>
    </location>
</feature>
<feature type="transmembrane region" description="Helical" evidence="7">
    <location>
        <begin position="373"/>
        <end position="395"/>
    </location>
</feature>
<evidence type="ECO:0000256" key="2">
    <source>
        <dbReference type="ARBA" id="ARBA00022448"/>
    </source>
</evidence>
<sequence length="433" mass="45955">MTHFAARPDRTDRLFFRLAGMELWERFSLHGMKALLTLYLINEVLAPNKAVPWGLAALRHGLEGIWGLMTPLAFASQVFGLYAALAYLALPFGGLIGDRVIGRRDAVLAGAVAIAAGHACLTVPALLLPALALLIAGTGLLKANLAAQVSDLFPATDPRRGTVFARYLACINVGTMLGPLVCGWLAQQFGWAYGFAGAGVAMLAGLAVFVGMPTIAPVAPSQPAPDPDHFPQGSIGAAVGAIIVTVLGFSAYEQVWNLFLVWIERTIRLDIGGFAIPPAWFLTADGLLTILMVIATIRVGRLARLRQGDRLVLGCGAIVLGYAMLSLFSMVGLHSITAPLTVLAFLDFGIALLWPAAVAIVTSATPRRMEGALIGIFYLHGFFANLVVGVLGALYDRMPTPLFWLCHAGVASLAAGVAIPTRRSLRRNADRPI</sequence>
<comment type="caution">
    <text evidence="8">The sequence shown here is derived from an EMBL/GenBank/DDBJ whole genome shotgun (WGS) entry which is preliminary data.</text>
</comment>
<dbReference type="InterPro" id="IPR001958">
    <property type="entry name" value="Tet-R_TetA/multi-R_MdtG-like"/>
</dbReference>
<dbReference type="PANTHER" id="PTHR23517">
    <property type="entry name" value="RESISTANCE PROTEIN MDTM, PUTATIVE-RELATED-RELATED"/>
    <property type="match status" value="1"/>
</dbReference>
<evidence type="ECO:0000256" key="3">
    <source>
        <dbReference type="ARBA" id="ARBA00022475"/>
    </source>
</evidence>
<keyword evidence="9" id="KW-1185">Reference proteome</keyword>
<feature type="transmembrane region" description="Helical" evidence="7">
    <location>
        <begin position="72"/>
        <end position="95"/>
    </location>
</feature>
<feature type="transmembrane region" description="Helical" evidence="7">
    <location>
        <begin position="342"/>
        <end position="361"/>
    </location>
</feature>
<accession>A0A4Q6XX79</accession>
<comment type="subcellular location">
    <subcellularLocation>
        <location evidence="1">Cell membrane</location>
        <topology evidence="1">Multi-pass membrane protein</topology>
    </subcellularLocation>
</comment>
<dbReference type="SUPFAM" id="SSF103473">
    <property type="entry name" value="MFS general substrate transporter"/>
    <property type="match status" value="1"/>
</dbReference>
<feature type="transmembrane region" description="Helical" evidence="7">
    <location>
        <begin position="165"/>
        <end position="186"/>
    </location>
</feature>
<feature type="transmembrane region" description="Helical" evidence="7">
    <location>
        <begin position="192"/>
        <end position="212"/>
    </location>
</feature>
<dbReference type="Gene3D" id="1.20.1250.20">
    <property type="entry name" value="MFS general substrate transporter like domains"/>
    <property type="match status" value="2"/>
</dbReference>
<protein>
    <submittedName>
        <fullName evidence="8">MFS transporter</fullName>
    </submittedName>
</protein>